<dbReference type="EMBL" id="CP128399">
    <property type="protein sequence ID" value="WJW67647.1"/>
    <property type="molecule type" value="Genomic_DNA"/>
</dbReference>
<evidence type="ECO:0000313" key="12">
    <source>
        <dbReference type="Proteomes" id="UP000521676"/>
    </source>
</evidence>
<proteinExistence type="inferred from homology"/>
<dbReference type="PROSITE" id="PS01126">
    <property type="entry name" value="EF_TS_1"/>
    <property type="match status" value="1"/>
</dbReference>
<dbReference type="HAMAP" id="MF_00050">
    <property type="entry name" value="EF_Ts"/>
    <property type="match status" value="1"/>
</dbReference>
<evidence type="ECO:0000256" key="1">
    <source>
        <dbReference type="ARBA" id="ARBA00005532"/>
    </source>
</evidence>
<evidence type="ECO:0000256" key="5">
    <source>
        <dbReference type="ARBA" id="ARBA00025453"/>
    </source>
</evidence>
<organism evidence="10 12">
    <name type="scientific">Candidatus Chlorohelix allophototropha</name>
    <dbReference type="NCBI Taxonomy" id="3003348"/>
    <lineage>
        <taxon>Bacteria</taxon>
        <taxon>Bacillati</taxon>
        <taxon>Chloroflexota</taxon>
        <taxon>Chloroflexia</taxon>
        <taxon>Candidatus Chloroheliales</taxon>
        <taxon>Candidatus Chloroheliaceae</taxon>
        <taxon>Candidatus Chlorohelix</taxon>
    </lineage>
</organism>
<dbReference type="EMBL" id="JACATZ010000001">
    <property type="protein sequence ID" value="NWJ45780.1"/>
    <property type="molecule type" value="Genomic_DNA"/>
</dbReference>
<dbReference type="Gene3D" id="1.10.286.20">
    <property type="match status" value="2"/>
</dbReference>
<feature type="domain" description="Translation elongation factor EFTs/EF1B dimerisation" evidence="9">
    <location>
        <begin position="44"/>
        <end position="122"/>
    </location>
</feature>
<dbReference type="SUPFAM" id="SSF46934">
    <property type="entry name" value="UBA-like"/>
    <property type="match status" value="1"/>
</dbReference>
<dbReference type="GO" id="GO:0003746">
    <property type="term" value="F:translation elongation factor activity"/>
    <property type="evidence" value="ECO:0007669"/>
    <property type="project" value="UniProtKB-UniRule"/>
</dbReference>
<gene>
    <name evidence="6 10" type="primary">tsf</name>
    <name evidence="10" type="ORF">HXX08_07865</name>
    <name evidence="11" type="ORF">OZ401_000918</name>
</gene>
<dbReference type="AlphaFoldDB" id="A0A8T7M1B7"/>
<evidence type="ECO:0000313" key="13">
    <source>
        <dbReference type="Proteomes" id="UP001431572"/>
    </source>
</evidence>
<reference evidence="10 12" key="1">
    <citation type="submission" date="2020-06" db="EMBL/GenBank/DDBJ databases">
        <title>Anoxygenic phototrophic Chloroflexota member uses a Type I reaction center.</title>
        <authorList>
            <person name="Tsuji J.M."/>
            <person name="Shaw N.A."/>
            <person name="Nagashima S."/>
            <person name="Venkiteswaran J."/>
            <person name="Schiff S.L."/>
            <person name="Hanada S."/>
            <person name="Tank M."/>
            <person name="Neufeld J.D."/>
        </authorList>
    </citation>
    <scope>NUCLEOTIDE SEQUENCE [LARGE SCALE GENOMIC DNA]</scope>
    <source>
        <strain evidence="10">L227-S17</strain>
    </source>
</reference>
<comment type="subcellular location">
    <subcellularLocation>
        <location evidence="6 8">Cytoplasm</location>
    </subcellularLocation>
</comment>
<comment type="function">
    <text evidence="5 6 7">Associates with the EF-Tu.GDP complex and induces the exchange of GDP to GTP. It remains bound to the aminoacyl-tRNA.EF-Tu.GTP complex up to the GTP hydrolysis stage on the ribosome.</text>
</comment>
<dbReference type="InterPro" id="IPR018101">
    <property type="entry name" value="Transl_elong_Ts_CS"/>
</dbReference>
<keyword evidence="4 6" id="KW-0648">Protein biosynthesis</keyword>
<dbReference type="PANTHER" id="PTHR11741">
    <property type="entry name" value="ELONGATION FACTOR TS"/>
    <property type="match status" value="1"/>
</dbReference>
<dbReference type="RefSeq" id="WP_341469537.1">
    <property type="nucleotide sequence ID" value="NZ_CP128399.1"/>
</dbReference>
<dbReference type="SUPFAM" id="SSF54713">
    <property type="entry name" value="Elongation factor Ts (EF-Ts), dimerisation domain"/>
    <property type="match status" value="1"/>
</dbReference>
<dbReference type="Gene3D" id="3.30.479.20">
    <property type="entry name" value="Elongation factor Ts, dimerisation domain"/>
    <property type="match status" value="2"/>
</dbReference>
<evidence type="ECO:0000256" key="3">
    <source>
        <dbReference type="ARBA" id="ARBA00022768"/>
    </source>
</evidence>
<sequence length="178" mass="20065">MEISAQQVKQLREETNAGILDCKKALQETNGDFAAAKKWLDERGLRKAEKVTGREAKQGLIETYIHTGRIGAMVELNCETDFVARTEDFQKLAKDIAQHIVGVDPRYISVEDVPAEVVADMQSQLGENLDKWYEGVVLLKQPFIRDGKISISDMIQQAKGKLGENIVVRRFTRFELGK</sequence>
<dbReference type="InterPro" id="IPR001816">
    <property type="entry name" value="Transl_elong_EFTs/EF1B"/>
</dbReference>
<dbReference type="PROSITE" id="PS01127">
    <property type="entry name" value="EF_TS_2"/>
    <property type="match status" value="1"/>
</dbReference>
<keyword evidence="13" id="KW-1185">Reference proteome</keyword>
<dbReference type="Gene3D" id="1.10.8.10">
    <property type="entry name" value="DNA helicase RuvA subunit, C-terminal domain"/>
    <property type="match status" value="1"/>
</dbReference>
<reference evidence="11" key="2">
    <citation type="journal article" date="2024" name="Nature">
        <title>Anoxygenic phototroph of the Chloroflexota uses a type I reaction centre.</title>
        <authorList>
            <person name="Tsuji J.M."/>
            <person name="Shaw N.A."/>
            <person name="Nagashima S."/>
            <person name="Venkiteswaran J.J."/>
            <person name="Schiff S.L."/>
            <person name="Watanabe T."/>
            <person name="Fukui M."/>
            <person name="Hanada S."/>
            <person name="Tank M."/>
            <person name="Neufeld J.D."/>
        </authorList>
    </citation>
    <scope>NUCLEOTIDE SEQUENCE</scope>
    <source>
        <strain evidence="11">L227-S17</strain>
    </source>
</reference>
<dbReference type="NCBIfam" id="TIGR00116">
    <property type="entry name" value="tsf"/>
    <property type="match status" value="1"/>
</dbReference>
<dbReference type="PANTHER" id="PTHR11741:SF0">
    <property type="entry name" value="ELONGATION FACTOR TS, MITOCHONDRIAL"/>
    <property type="match status" value="1"/>
</dbReference>
<evidence type="ECO:0000259" key="9">
    <source>
        <dbReference type="Pfam" id="PF00889"/>
    </source>
</evidence>
<dbReference type="Proteomes" id="UP000521676">
    <property type="component" value="Unassembled WGS sequence"/>
</dbReference>
<evidence type="ECO:0000256" key="8">
    <source>
        <dbReference type="RuleBase" id="RU000643"/>
    </source>
</evidence>
<dbReference type="InterPro" id="IPR014039">
    <property type="entry name" value="Transl_elong_EFTs/EF1B_dimer"/>
</dbReference>
<evidence type="ECO:0000256" key="7">
    <source>
        <dbReference type="RuleBase" id="RU000642"/>
    </source>
</evidence>
<name>A0A8T7M1B7_9CHLR</name>
<dbReference type="FunFam" id="1.10.8.10:FF:000001">
    <property type="entry name" value="Elongation factor Ts"/>
    <property type="match status" value="1"/>
</dbReference>
<evidence type="ECO:0000313" key="11">
    <source>
        <dbReference type="EMBL" id="WJW67647.1"/>
    </source>
</evidence>
<dbReference type="Pfam" id="PF00889">
    <property type="entry name" value="EF_TS"/>
    <property type="match status" value="1"/>
</dbReference>
<evidence type="ECO:0000313" key="10">
    <source>
        <dbReference type="EMBL" id="NWJ45780.1"/>
    </source>
</evidence>
<dbReference type="InterPro" id="IPR009060">
    <property type="entry name" value="UBA-like_sf"/>
</dbReference>
<evidence type="ECO:0000256" key="4">
    <source>
        <dbReference type="ARBA" id="ARBA00022917"/>
    </source>
</evidence>
<dbReference type="Proteomes" id="UP001431572">
    <property type="component" value="Chromosome 1"/>
</dbReference>
<accession>A0A8T7M1B7</accession>
<keyword evidence="6" id="KW-0963">Cytoplasm</keyword>
<evidence type="ECO:0000256" key="2">
    <source>
        <dbReference type="ARBA" id="ARBA00016956"/>
    </source>
</evidence>
<dbReference type="CDD" id="cd14275">
    <property type="entry name" value="UBA_EF-Ts"/>
    <property type="match status" value="1"/>
</dbReference>
<keyword evidence="3 6" id="KW-0251">Elongation factor</keyword>
<evidence type="ECO:0000256" key="6">
    <source>
        <dbReference type="HAMAP-Rule" id="MF_00050"/>
    </source>
</evidence>
<feature type="region of interest" description="Involved in Mg(2+) ion dislocation from EF-Tu" evidence="6">
    <location>
        <begin position="80"/>
        <end position="83"/>
    </location>
</feature>
<dbReference type="GO" id="GO:0005737">
    <property type="term" value="C:cytoplasm"/>
    <property type="evidence" value="ECO:0007669"/>
    <property type="project" value="UniProtKB-SubCell"/>
</dbReference>
<protein>
    <recommendedName>
        <fullName evidence="2 6">Elongation factor Ts</fullName>
        <shortName evidence="6">EF-Ts</shortName>
    </recommendedName>
</protein>
<comment type="similarity">
    <text evidence="1 6 7">Belongs to the EF-Ts family.</text>
</comment>
<dbReference type="InterPro" id="IPR036402">
    <property type="entry name" value="EF-Ts_dimer_sf"/>
</dbReference>